<keyword evidence="2" id="KW-0732">Signal</keyword>
<dbReference type="PROSITE" id="PS51257">
    <property type="entry name" value="PROKAR_LIPOPROTEIN"/>
    <property type="match status" value="1"/>
</dbReference>
<evidence type="ECO:0000313" key="3">
    <source>
        <dbReference type="EMBL" id="PRD58189.1"/>
    </source>
</evidence>
<evidence type="ECO:0000313" key="4">
    <source>
        <dbReference type="Proteomes" id="UP000238563"/>
    </source>
</evidence>
<accession>A0A2S9JXY6</accession>
<gene>
    <name evidence="3" type="ORF">C5750_03380</name>
</gene>
<dbReference type="OrthoDB" id="8451531at2"/>
<name>A0A2S9JXY6_9HYPH</name>
<dbReference type="RefSeq" id="WP_105732430.1">
    <property type="nucleotide sequence ID" value="NZ_PVBT01000001.1"/>
</dbReference>
<reference evidence="3 4" key="1">
    <citation type="submission" date="2018-02" db="EMBL/GenBank/DDBJ databases">
        <title>The draft genome of Phyllobacterium myrsinacearum DSM5892.</title>
        <authorList>
            <person name="Li L."/>
            <person name="Liu L."/>
            <person name="Zhang X."/>
            <person name="Wang T."/>
        </authorList>
    </citation>
    <scope>NUCLEOTIDE SEQUENCE [LARGE SCALE GENOMIC DNA]</scope>
    <source>
        <strain evidence="3 4">DSM 5892</strain>
    </source>
</reference>
<keyword evidence="4" id="KW-1185">Reference proteome</keyword>
<evidence type="ECO:0008006" key="5">
    <source>
        <dbReference type="Google" id="ProtNLM"/>
    </source>
</evidence>
<feature type="chain" id="PRO_5015605246" description="Lipoprotein" evidence="2">
    <location>
        <begin position="22"/>
        <end position="184"/>
    </location>
</feature>
<proteinExistence type="predicted"/>
<feature type="compositionally biased region" description="Low complexity" evidence="1">
    <location>
        <begin position="160"/>
        <end position="174"/>
    </location>
</feature>
<feature type="signal peptide" evidence="2">
    <location>
        <begin position="1"/>
        <end position="21"/>
    </location>
</feature>
<sequence length="184" mass="20050">MKTIPVLLFAAMLLVSCQTSTVVKDVHMRSDTAFGPDVLAYLDLFMSLNAQPYYSTTVGYGFKTFYTGPRKSHFSEAWSYGRQMQFEKGVSRRGACFFRPCLPTREETGVVAMDEADFVAAATKGLDFELAGKAGKIVGRIPAHAFRRVLDLKSSMKLPPAAANKAPVVKAPAPAEDDGIADDE</sequence>
<evidence type="ECO:0000256" key="2">
    <source>
        <dbReference type="SAM" id="SignalP"/>
    </source>
</evidence>
<feature type="compositionally biased region" description="Acidic residues" evidence="1">
    <location>
        <begin position="175"/>
        <end position="184"/>
    </location>
</feature>
<evidence type="ECO:0000256" key="1">
    <source>
        <dbReference type="SAM" id="MobiDB-lite"/>
    </source>
</evidence>
<comment type="caution">
    <text evidence="3">The sequence shown here is derived from an EMBL/GenBank/DDBJ whole genome shotgun (WGS) entry which is preliminary data.</text>
</comment>
<dbReference type="Proteomes" id="UP000238563">
    <property type="component" value="Unassembled WGS sequence"/>
</dbReference>
<dbReference type="EMBL" id="PVBT01000001">
    <property type="protein sequence ID" value="PRD58189.1"/>
    <property type="molecule type" value="Genomic_DNA"/>
</dbReference>
<organism evidence="3 4">
    <name type="scientific">Phyllobacterium myrsinacearum</name>
    <dbReference type="NCBI Taxonomy" id="28101"/>
    <lineage>
        <taxon>Bacteria</taxon>
        <taxon>Pseudomonadati</taxon>
        <taxon>Pseudomonadota</taxon>
        <taxon>Alphaproteobacteria</taxon>
        <taxon>Hyphomicrobiales</taxon>
        <taxon>Phyllobacteriaceae</taxon>
        <taxon>Phyllobacterium</taxon>
    </lineage>
</organism>
<protein>
    <recommendedName>
        <fullName evidence="5">Lipoprotein</fullName>
    </recommendedName>
</protein>
<feature type="region of interest" description="Disordered" evidence="1">
    <location>
        <begin position="160"/>
        <end position="184"/>
    </location>
</feature>
<dbReference type="AlphaFoldDB" id="A0A2S9JXY6"/>